<organism evidence="5 6">
    <name type="scientific">Aquimarina aggregata</name>
    <dbReference type="NCBI Taxonomy" id="1642818"/>
    <lineage>
        <taxon>Bacteria</taxon>
        <taxon>Pseudomonadati</taxon>
        <taxon>Bacteroidota</taxon>
        <taxon>Flavobacteriia</taxon>
        <taxon>Flavobacteriales</taxon>
        <taxon>Flavobacteriaceae</taxon>
        <taxon>Aquimarina</taxon>
    </lineage>
</organism>
<dbReference type="GO" id="GO:0003700">
    <property type="term" value="F:DNA-binding transcription factor activity"/>
    <property type="evidence" value="ECO:0007669"/>
    <property type="project" value="InterPro"/>
</dbReference>
<dbReference type="SMART" id="SM00342">
    <property type="entry name" value="HTH_ARAC"/>
    <property type="match status" value="1"/>
</dbReference>
<evidence type="ECO:0000313" key="6">
    <source>
        <dbReference type="Proteomes" id="UP000076715"/>
    </source>
</evidence>
<dbReference type="PRINTS" id="PR00032">
    <property type="entry name" value="HTHARAC"/>
</dbReference>
<dbReference type="InterPro" id="IPR053142">
    <property type="entry name" value="PchR_regulatory_protein"/>
</dbReference>
<dbReference type="PROSITE" id="PS01124">
    <property type="entry name" value="HTH_ARAC_FAMILY_2"/>
    <property type="match status" value="1"/>
</dbReference>
<comment type="caution">
    <text evidence="5">The sequence shown here is derived from an EMBL/GenBank/DDBJ whole genome shotgun (WGS) entry which is preliminary data.</text>
</comment>
<proteinExistence type="predicted"/>
<protein>
    <submittedName>
        <fullName evidence="5">Transcriptional regulator</fullName>
    </submittedName>
</protein>
<reference evidence="5 6" key="1">
    <citation type="submission" date="2016-01" db="EMBL/GenBank/DDBJ databases">
        <title>The draft genome sequence of Aquimarina sp. RZW4-3-2.</title>
        <authorList>
            <person name="Wang Y."/>
        </authorList>
    </citation>
    <scope>NUCLEOTIDE SEQUENCE [LARGE SCALE GENOMIC DNA]</scope>
    <source>
        <strain evidence="5 6">RZW4-3-2</strain>
    </source>
</reference>
<dbReference type="PANTHER" id="PTHR47893:SF1">
    <property type="entry name" value="REGULATORY PROTEIN PCHR"/>
    <property type="match status" value="1"/>
</dbReference>
<gene>
    <name evidence="5" type="ORF">AWE51_14990</name>
</gene>
<evidence type="ECO:0000259" key="4">
    <source>
        <dbReference type="PROSITE" id="PS01124"/>
    </source>
</evidence>
<sequence length="341" mass="40108">MNSLMKNFDSIPLEFYTLKYFFDEEVKEEQDIYVFKIKKQFGTGEVRYTTLQKGLKTFDLNILATRDITFPINCLGSSSLQFLYCLEGSCSHQFQDSNETHLIEQFQTAVVHNDNELENRFIISGGKRLILNIIFVNKEEYFAKFSKDSNQFNKKLKRLLQHIDNKPRYFHSGNYSLKIAEQLKLLIGMEYMNKISESLSQKGRYYLILAKQIEKFCLEIDNNSNTSSLLKVELKLISELSDFIKKHPEVQHTIRTLCDKSNLSPAKLQEGFKFMFERTVSDFVRNVRLEKAERLIQSTDLTISEIVYSVGLTSRSYFCKIFKKKYHYSPKEYKLKNTRTN</sequence>
<dbReference type="Gene3D" id="1.10.10.60">
    <property type="entry name" value="Homeodomain-like"/>
    <property type="match status" value="1"/>
</dbReference>
<accession>A0A162CL50</accession>
<dbReference type="GO" id="GO:0043565">
    <property type="term" value="F:sequence-specific DNA binding"/>
    <property type="evidence" value="ECO:0007669"/>
    <property type="project" value="InterPro"/>
</dbReference>
<dbReference type="RefSeq" id="WP_066318764.1">
    <property type="nucleotide sequence ID" value="NZ_LQRT01000046.1"/>
</dbReference>
<dbReference type="STRING" id="1642818.AWE51_14990"/>
<keyword evidence="1" id="KW-0805">Transcription regulation</keyword>
<keyword evidence="6" id="KW-1185">Reference proteome</keyword>
<dbReference type="Pfam" id="PF12833">
    <property type="entry name" value="HTH_18"/>
    <property type="match status" value="1"/>
</dbReference>
<dbReference type="InterPro" id="IPR020449">
    <property type="entry name" value="Tscrpt_reg_AraC-type_HTH"/>
</dbReference>
<dbReference type="AlphaFoldDB" id="A0A162CL50"/>
<dbReference type="PANTHER" id="PTHR47893">
    <property type="entry name" value="REGULATORY PROTEIN PCHR"/>
    <property type="match status" value="1"/>
</dbReference>
<dbReference type="SUPFAM" id="SSF46689">
    <property type="entry name" value="Homeodomain-like"/>
    <property type="match status" value="1"/>
</dbReference>
<dbReference type="InterPro" id="IPR009057">
    <property type="entry name" value="Homeodomain-like_sf"/>
</dbReference>
<dbReference type="Proteomes" id="UP000076715">
    <property type="component" value="Unassembled WGS sequence"/>
</dbReference>
<dbReference type="InterPro" id="IPR018060">
    <property type="entry name" value="HTH_AraC"/>
</dbReference>
<keyword evidence="2" id="KW-0238">DNA-binding</keyword>
<dbReference type="EMBL" id="LQRT01000046">
    <property type="protein sequence ID" value="KZS38884.1"/>
    <property type="molecule type" value="Genomic_DNA"/>
</dbReference>
<feature type="domain" description="HTH araC/xylS-type" evidence="4">
    <location>
        <begin position="238"/>
        <end position="336"/>
    </location>
</feature>
<evidence type="ECO:0000313" key="5">
    <source>
        <dbReference type="EMBL" id="KZS38884.1"/>
    </source>
</evidence>
<dbReference type="OrthoDB" id="2666928at2"/>
<evidence type="ECO:0000256" key="3">
    <source>
        <dbReference type="ARBA" id="ARBA00023163"/>
    </source>
</evidence>
<evidence type="ECO:0000256" key="1">
    <source>
        <dbReference type="ARBA" id="ARBA00023015"/>
    </source>
</evidence>
<name>A0A162CL50_9FLAO</name>
<evidence type="ECO:0000256" key="2">
    <source>
        <dbReference type="ARBA" id="ARBA00023125"/>
    </source>
</evidence>
<keyword evidence="3" id="KW-0804">Transcription</keyword>